<dbReference type="AlphaFoldDB" id="A0A8T5UN43"/>
<keyword evidence="2" id="KW-1185">Reference proteome</keyword>
<dbReference type="EMBL" id="JAIOUQ010000004">
    <property type="protein sequence ID" value="MBZ2165362.1"/>
    <property type="molecule type" value="Genomic_DNA"/>
</dbReference>
<sequence length="255" mass="27330">MKQFLITPAAGKRLIAKALVTYSPITDALKNGTFVIVAGTTNGYVAEEILTAIGQSDDFSRERFFRGVVLPPSKPKSDSGRLYDDAKFFGDVVIKKGVWQKGLTIYDVVDQLEEGDVILKGANSLDLIRKKAAIYIGHPEAGTIGAALPVVVGRRVRLIIPVGVEKRVSSDLDDIAKKLNIPGLTGPRLLPISGEVFTEIEALNMLCDVKTDLIAGGGVSGAEGSVWLGITGADNSLEFAERVIKSVSFEEPFNI</sequence>
<proteinExistence type="predicted"/>
<organism evidence="1 2">
    <name type="scientific">Methanobacterium spitsbergense</name>
    <dbReference type="NCBI Taxonomy" id="2874285"/>
    <lineage>
        <taxon>Archaea</taxon>
        <taxon>Methanobacteriati</taxon>
        <taxon>Methanobacteriota</taxon>
        <taxon>Methanomada group</taxon>
        <taxon>Methanobacteria</taxon>
        <taxon>Methanobacteriales</taxon>
        <taxon>Methanobacteriaceae</taxon>
        <taxon>Methanobacterium</taxon>
    </lineage>
</organism>
<name>A0A8T5UN43_9EURY</name>
<accession>A0A8T5UN43</accession>
<comment type="caution">
    <text evidence="1">The sequence shown here is derived from an EMBL/GenBank/DDBJ whole genome shotgun (WGS) entry which is preliminary data.</text>
</comment>
<reference evidence="2" key="1">
    <citation type="journal article" date="2022" name="Microbiol. Resour. Announc.">
        <title>Draft Genome Sequence of a Methanogenic Archaeon from West Spitsbergen Permafrost.</title>
        <authorList>
            <person name="Trubitsyn V."/>
            <person name="Rivkina E."/>
            <person name="Shcherbakova V."/>
        </authorList>
    </citation>
    <scope>NUCLEOTIDE SEQUENCE [LARGE SCALE GENOMIC DNA]</scope>
    <source>
        <strain evidence="2">VT</strain>
    </source>
</reference>
<dbReference type="RefSeq" id="WP_223790996.1">
    <property type="nucleotide sequence ID" value="NZ_JAIOUQ010000004.1"/>
</dbReference>
<evidence type="ECO:0000313" key="1">
    <source>
        <dbReference type="EMBL" id="MBZ2165362.1"/>
    </source>
</evidence>
<protein>
    <submittedName>
        <fullName evidence="1">Uncharacterized protein</fullName>
    </submittedName>
</protein>
<dbReference type="Proteomes" id="UP000825933">
    <property type="component" value="Unassembled WGS sequence"/>
</dbReference>
<evidence type="ECO:0000313" key="2">
    <source>
        <dbReference type="Proteomes" id="UP000825933"/>
    </source>
</evidence>
<gene>
    <name evidence="1" type="ORF">K8N75_04840</name>
</gene>